<dbReference type="EMBL" id="CAFE01000198">
    <property type="protein sequence ID" value="CCD39012.1"/>
    <property type="molecule type" value="Genomic_DNA"/>
</dbReference>
<dbReference type="InterPro" id="IPR029069">
    <property type="entry name" value="HotDog_dom_sf"/>
</dbReference>
<dbReference type="InterPro" id="IPR052342">
    <property type="entry name" value="MCH/BMMD"/>
</dbReference>
<comment type="caution">
    <text evidence="2">The sequence shown here is derived from an EMBL/GenBank/DDBJ whole genome shotgun (WGS) entry which is preliminary data.</text>
</comment>
<dbReference type="Gene3D" id="3.10.129.10">
    <property type="entry name" value="Hotdog Thioesterase"/>
    <property type="match status" value="1"/>
</dbReference>
<gene>
    <name evidence="2" type="ORF">BKIR_c4_0334</name>
</gene>
<protein>
    <submittedName>
        <fullName evidence="2">MaoC-like dehydratase</fullName>
    </submittedName>
</protein>
<keyword evidence="3" id="KW-1185">Reference proteome</keyword>
<feature type="domain" description="MaoC-like" evidence="1">
    <location>
        <begin position="20"/>
        <end position="118"/>
    </location>
</feature>
<dbReference type="Pfam" id="PF01575">
    <property type="entry name" value="MaoC_dehydratas"/>
    <property type="match status" value="1"/>
</dbReference>
<dbReference type="BioCyc" id="CBUR1055526:G10QW-874-MONOMER"/>
<dbReference type="InterPro" id="IPR002539">
    <property type="entry name" value="MaoC-like_dom"/>
</dbReference>
<name>G4MCY3_9BURK</name>
<dbReference type="AlphaFoldDB" id="G4MCY3"/>
<dbReference type="CDD" id="cd03454">
    <property type="entry name" value="YdeM"/>
    <property type="match status" value="1"/>
</dbReference>
<dbReference type="HOGENOM" id="CLU_094876_1_0_4"/>
<evidence type="ECO:0000259" key="1">
    <source>
        <dbReference type="Pfam" id="PF01575"/>
    </source>
</evidence>
<dbReference type="PANTHER" id="PTHR43664:SF1">
    <property type="entry name" value="BETA-METHYLMALYL-COA DEHYDRATASE"/>
    <property type="match status" value="1"/>
</dbReference>
<dbReference type="SUPFAM" id="SSF54637">
    <property type="entry name" value="Thioesterase/thiol ester dehydrase-isomerase"/>
    <property type="match status" value="1"/>
</dbReference>
<sequence>MEERRMKHAYEDFEVGSAVQLSAHTFTREEIVSFAERYDPQPFHLTEAVGEATHFGGLAASGWNTCSAMISILVRDMVGDSTSMGSPGLDNIRWIKPVRVGDTVRLTVHVLNKRVSKSKPDPGIVQTRWKAHNQKGEIVLTVDSAALFGLRNSGAAV</sequence>
<proteinExistence type="predicted"/>
<dbReference type="Proteomes" id="UP000003511">
    <property type="component" value="Unassembled WGS sequence"/>
</dbReference>
<reference evidence="2 3" key="2">
    <citation type="submission" date="2011-10" db="EMBL/GenBank/DDBJ databases">
        <title>Draft genome sequence of Candidatus Burkholderia kirkii.</title>
        <authorList>
            <person name="Carlier A.L."/>
            <person name="Eberl L."/>
        </authorList>
    </citation>
    <scope>NUCLEOTIDE SEQUENCE [LARGE SCALE GENOMIC DNA]</scope>
    <source>
        <strain evidence="2 3">UZHbot1</strain>
    </source>
</reference>
<dbReference type="PANTHER" id="PTHR43664">
    <property type="entry name" value="MONOAMINE OXIDASE-RELATED"/>
    <property type="match status" value="1"/>
</dbReference>
<evidence type="ECO:0000313" key="2">
    <source>
        <dbReference type="EMBL" id="CCD39012.1"/>
    </source>
</evidence>
<accession>G4MCY3</accession>
<dbReference type="STRING" id="1055526.BKIR_c4_0334"/>
<evidence type="ECO:0000313" key="3">
    <source>
        <dbReference type="Proteomes" id="UP000003511"/>
    </source>
</evidence>
<organism evidence="2 3">
    <name type="scientific">Candidatus Paraburkholderia kirkii UZHbot1</name>
    <dbReference type="NCBI Taxonomy" id="1055526"/>
    <lineage>
        <taxon>Bacteria</taxon>
        <taxon>Pseudomonadati</taxon>
        <taxon>Pseudomonadota</taxon>
        <taxon>Betaproteobacteria</taxon>
        <taxon>Burkholderiales</taxon>
        <taxon>Burkholderiaceae</taxon>
        <taxon>Paraburkholderia</taxon>
    </lineage>
</organism>
<reference evidence="2 3" key="1">
    <citation type="submission" date="2011-09" db="EMBL/GenBank/DDBJ databases">
        <authorList>
            <person name="Carlier A."/>
        </authorList>
    </citation>
    <scope>NUCLEOTIDE SEQUENCE [LARGE SCALE GENOMIC DNA]</scope>
    <source>
        <strain evidence="2 3">UZHbot1</strain>
    </source>
</reference>